<sequence length="377" mass="40294">MSGPLSGFRIIEMAGIGPAPFAGMLLSDMGAEVIRIDRAAPQDLGITIPENLNLTNRGRRSLVLDLKSPEGIRAMEKLVPKADALIEGFRPGVMERLGLGPEHLLGLNPKLVFGRVTGWGQTGPLAQAAGHDINYVALSGMLHAIGTPERPVPPLNLVGDYGGGSLNLVIGVLAALLEAQRSGKGQVVDAAMVDGVALLGSLFYGLLQAGLWSDRRGANELDGGAPWYGTYRTRDGSWIAIGPVERRFYELMLEKLGLDDPALKDRAPSNWEYLRQAFEAAFATRDRDEWCRLLEGTDICFAPVLSLGEAPNHPHLAARATFVEFDGVLHPAPAPRFSRTESAIQGPPPAVGEHSRAILAGWGFSEAEIAETLGDAS</sequence>
<dbReference type="InterPro" id="IPR044855">
    <property type="entry name" value="CoA-Trfase_III_dom3_sf"/>
</dbReference>
<proteinExistence type="predicted"/>
<reference evidence="1 2" key="1">
    <citation type="submission" date="2019-03" db="EMBL/GenBank/DDBJ databases">
        <title>Genomic Encyclopedia of Type Strains, Phase IV (KMG-IV): sequencing the most valuable type-strain genomes for metagenomic binning, comparative biology and taxonomic classification.</title>
        <authorList>
            <person name="Goeker M."/>
        </authorList>
    </citation>
    <scope>NUCLEOTIDE SEQUENCE [LARGE SCALE GENOMIC DNA]</scope>
    <source>
        <strain evidence="1 2">DSM 25903</strain>
    </source>
</reference>
<dbReference type="PANTHER" id="PTHR48228:SF5">
    <property type="entry name" value="ALPHA-METHYLACYL-COA RACEMASE"/>
    <property type="match status" value="1"/>
</dbReference>
<dbReference type="InterPro" id="IPR023606">
    <property type="entry name" value="CoA-Trfase_III_dom_1_sf"/>
</dbReference>
<dbReference type="InterPro" id="IPR003673">
    <property type="entry name" value="CoA-Trfase_fam_III"/>
</dbReference>
<dbReference type="Gene3D" id="3.30.60.110">
    <property type="match status" value="1"/>
</dbReference>
<evidence type="ECO:0000313" key="1">
    <source>
        <dbReference type="EMBL" id="TDR89283.1"/>
    </source>
</evidence>
<dbReference type="EMBL" id="SNZR01000014">
    <property type="protein sequence ID" value="TDR89283.1"/>
    <property type="molecule type" value="Genomic_DNA"/>
</dbReference>
<accession>A0A4R7BV56</accession>
<dbReference type="SUPFAM" id="SSF89796">
    <property type="entry name" value="CoA-transferase family III (CaiB/BaiF)"/>
    <property type="match status" value="1"/>
</dbReference>
<dbReference type="Gene3D" id="3.30.1540.10">
    <property type="entry name" value="formyl-coa transferase, domain 3"/>
    <property type="match status" value="1"/>
</dbReference>
<keyword evidence="2" id="KW-1185">Reference proteome</keyword>
<organism evidence="1 2">
    <name type="scientific">Enterovirga rhinocerotis</name>
    <dbReference type="NCBI Taxonomy" id="1339210"/>
    <lineage>
        <taxon>Bacteria</taxon>
        <taxon>Pseudomonadati</taxon>
        <taxon>Pseudomonadota</taxon>
        <taxon>Alphaproteobacteria</taxon>
        <taxon>Hyphomicrobiales</taxon>
        <taxon>Methylobacteriaceae</taxon>
        <taxon>Enterovirga</taxon>
    </lineage>
</organism>
<name>A0A4R7BV56_9HYPH</name>
<dbReference type="RefSeq" id="WP_133772890.1">
    <property type="nucleotide sequence ID" value="NZ_SNZR01000014.1"/>
</dbReference>
<dbReference type="Pfam" id="PF02515">
    <property type="entry name" value="CoA_transf_3"/>
    <property type="match status" value="1"/>
</dbReference>
<dbReference type="Gene3D" id="3.40.50.10540">
    <property type="entry name" value="Crotonobetainyl-coa:carnitine coa-transferase, domain 1"/>
    <property type="match status" value="1"/>
</dbReference>
<dbReference type="Proteomes" id="UP000295122">
    <property type="component" value="Unassembled WGS sequence"/>
</dbReference>
<comment type="caution">
    <text evidence="1">The sequence shown here is derived from an EMBL/GenBank/DDBJ whole genome shotgun (WGS) entry which is preliminary data.</text>
</comment>
<gene>
    <name evidence="1" type="ORF">EV668_3773</name>
</gene>
<evidence type="ECO:0000313" key="2">
    <source>
        <dbReference type="Proteomes" id="UP000295122"/>
    </source>
</evidence>
<dbReference type="AlphaFoldDB" id="A0A4R7BV56"/>
<dbReference type="InterPro" id="IPR050509">
    <property type="entry name" value="CoA-transferase_III"/>
</dbReference>
<dbReference type="GO" id="GO:0003824">
    <property type="term" value="F:catalytic activity"/>
    <property type="evidence" value="ECO:0007669"/>
    <property type="project" value="InterPro"/>
</dbReference>
<dbReference type="PANTHER" id="PTHR48228">
    <property type="entry name" value="SUCCINYL-COA--D-CITRAMALATE COA-TRANSFERASE"/>
    <property type="match status" value="1"/>
</dbReference>
<protein>
    <submittedName>
        <fullName evidence="1">Alpha-methylacyl-CoA racemase</fullName>
    </submittedName>
</protein>
<dbReference type="OrthoDB" id="9806585at2"/>